<accession>A0ABP5CW05</accession>
<evidence type="ECO:0000313" key="1">
    <source>
        <dbReference type="EMBL" id="GAA1969340.1"/>
    </source>
</evidence>
<dbReference type="InterPro" id="IPR036390">
    <property type="entry name" value="WH_DNA-bd_sf"/>
</dbReference>
<comment type="caution">
    <text evidence="1">The sequence shown here is derived from an EMBL/GenBank/DDBJ whole genome shotgun (WGS) entry which is preliminary data.</text>
</comment>
<name>A0ABP5CW05_9PSEU</name>
<dbReference type="EMBL" id="BAAANN010000019">
    <property type="protein sequence ID" value="GAA1969340.1"/>
    <property type="molecule type" value="Genomic_DNA"/>
</dbReference>
<dbReference type="Proteomes" id="UP001501116">
    <property type="component" value="Unassembled WGS sequence"/>
</dbReference>
<proteinExistence type="predicted"/>
<dbReference type="Gene3D" id="1.10.10.10">
    <property type="entry name" value="Winged helix-like DNA-binding domain superfamily/Winged helix DNA-binding domain"/>
    <property type="match status" value="1"/>
</dbReference>
<sequence>MYMSMYIHLETFMTTTRRHWQLFHTIANGAHTRAGLETALAPFTRPDDEPLAPLVGDLVNRGWVTAEEPLQLTGDGERAHAALHEKVFAQRAKITEGISDEELATTLTVLERMANTLEALR</sequence>
<protein>
    <submittedName>
        <fullName evidence="1">MarR family winged helix-turn-helix transcriptional regulator</fullName>
    </submittedName>
</protein>
<organism evidence="1 2">
    <name type="scientific">Amycolatopsis minnesotensis</name>
    <dbReference type="NCBI Taxonomy" id="337894"/>
    <lineage>
        <taxon>Bacteria</taxon>
        <taxon>Bacillati</taxon>
        <taxon>Actinomycetota</taxon>
        <taxon>Actinomycetes</taxon>
        <taxon>Pseudonocardiales</taxon>
        <taxon>Pseudonocardiaceae</taxon>
        <taxon>Amycolatopsis</taxon>
    </lineage>
</organism>
<reference evidence="2" key="1">
    <citation type="journal article" date="2019" name="Int. J. Syst. Evol. Microbiol.">
        <title>The Global Catalogue of Microorganisms (GCM) 10K type strain sequencing project: providing services to taxonomists for standard genome sequencing and annotation.</title>
        <authorList>
            <consortium name="The Broad Institute Genomics Platform"/>
            <consortium name="The Broad Institute Genome Sequencing Center for Infectious Disease"/>
            <person name="Wu L."/>
            <person name="Ma J."/>
        </authorList>
    </citation>
    <scope>NUCLEOTIDE SEQUENCE [LARGE SCALE GENOMIC DNA]</scope>
    <source>
        <strain evidence="2">JCM 14545</strain>
    </source>
</reference>
<gene>
    <name evidence="1" type="ORF">GCM10009754_48410</name>
</gene>
<dbReference type="InterPro" id="IPR036388">
    <property type="entry name" value="WH-like_DNA-bd_sf"/>
</dbReference>
<keyword evidence="2" id="KW-1185">Reference proteome</keyword>
<dbReference type="SUPFAM" id="SSF46785">
    <property type="entry name" value="Winged helix' DNA-binding domain"/>
    <property type="match status" value="1"/>
</dbReference>
<evidence type="ECO:0000313" key="2">
    <source>
        <dbReference type="Proteomes" id="UP001501116"/>
    </source>
</evidence>